<name>A0A1H9VRU3_9BACI</name>
<comment type="catalytic activity">
    <reaction evidence="10 12">
        <text>L-2,4-diaminobutanoate + 2-oxoglutarate = L-aspartate 4-semialdehyde + L-glutamate</text>
        <dbReference type="Rhea" id="RHEA:11160"/>
        <dbReference type="ChEBI" id="CHEBI:16810"/>
        <dbReference type="ChEBI" id="CHEBI:29985"/>
        <dbReference type="ChEBI" id="CHEBI:58761"/>
        <dbReference type="ChEBI" id="CHEBI:537519"/>
        <dbReference type="EC" id="2.6.1.76"/>
    </reaction>
</comment>
<comment type="pathway">
    <text evidence="3 12">Amine and polyamine biosynthesis; ectoine biosynthesis; L-ectoine from L-aspartate 4-semialdehyde: step 1/3.</text>
</comment>
<dbReference type="Proteomes" id="UP000198571">
    <property type="component" value="Unassembled WGS sequence"/>
</dbReference>
<organism evidence="13 14">
    <name type="scientific">Salipaludibacillus aurantiacus</name>
    <dbReference type="NCBI Taxonomy" id="1601833"/>
    <lineage>
        <taxon>Bacteria</taxon>
        <taxon>Bacillati</taxon>
        <taxon>Bacillota</taxon>
        <taxon>Bacilli</taxon>
        <taxon>Bacillales</taxon>
        <taxon>Bacillaceae</taxon>
    </lineage>
</organism>
<dbReference type="STRING" id="1601833.SAMN05518684_11243"/>
<dbReference type="PANTHER" id="PTHR43552:SF2">
    <property type="entry name" value="DIAMINOBUTYRATE--2-OXOGLUTARATE TRANSAMINASE"/>
    <property type="match status" value="1"/>
</dbReference>
<dbReference type="RefSeq" id="WP_093053699.1">
    <property type="nucleotide sequence ID" value="NZ_FOGT01000012.1"/>
</dbReference>
<protein>
    <recommendedName>
        <fullName evidence="6 12">Diaminobutyrate--2-oxoglutarate transaminase</fullName>
        <ecNumber evidence="5 12">2.6.1.76</ecNumber>
    </recommendedName>
    <alternativeName>
        <fullName evidence="12">DABA aminotransferase</fullName>
    </alternativeName>
</protein>
<gene>
    <name evidence="13" type="ORF">SAMN05518684_11243</name>
</gene>
<evidence type="ECO:0000313" key="13">
    <source>
        <dbReference type="EMBL" id="SES24259.1"/>
    </source>
</evidence>
<reference evidence="14" key="1">
    <citation type="submission" date="2016-10" db="EMBL/GenBank/DDBJ databases">
        <authorList>
            <person name="Varghese N."/>
            <person name="Submissions S."/>
        </authorList>
    </citation>
    <scope>NUCLEOTIDE SEQUENCE [LARGE SCALE GENOMIC DNA]</scope>
    <source>
        <strain evidence="14">S9</strain>
    </source>
</reference>
<dbReference type="NCBIfam" id="NF006733">
    <property type="entry name" value="PRK09264.1"/>
    <property type="match status" value="1"/>
</dbReference>
<evidence type="ECO:0000256" key="5">
    <source>
        <dbReference type="ARBA" id="ARBA00013155"/>
    </source>
</evidence>
<dbReference type="OrthoDB" id="9807885at2"/>
<evidence type="ECO:0000256" key="11">
    <source>
        <dbReference type="RuleBase" id="RU003560"/>
    </source>
</evidence>
<dbReference type="GO" id="GO:0030170">
    <property type="term" value="F:pyridoxal phosphate binding"/>
    <property type="evidence" value="ECO:0007669"/>
    <property type="project" value="InterPro"/>
</dbReference>
<dbReference type="SUPFAM" id="SSF53383">
    <property type="entry name" value="PLP-dependent transferases"/>
    <property type="match status" value="1"/>
</dbReference>
<accession>A0A1H9VRU3</accession>
<evidence type="ECO:0000256" key="7">
    <source>
        <dbReference type="ARBA" id="ARBA00022576"/>
    </source>
</evidence>
<dbReference type="InterPro" id="IPR012773">
    <property type="entry name" value="Ectoine_EctB"/>
</dbReference>
<evidence type="ECO:0000256" key="9">
    <source>
        <dbReference type="ARBA" id="ARBA00022898"/>
    </source>
</evidence>
<dbReference type="InterPro" id="IPR015421">
    <property type="entry name" value="PyrdxlP-dep_Trfase_major"/>
</dbReference>
<evidence type="ECO:0000256" key="8">
    <source>
        <dbReference type="ARBA" id="ARBA00022679"/>
    </source>
</evidence>
<dbReference type="PANTHER" id="PTHR43552">
    <property type="entry name" value="DIAMINOBUTYRATE--2-OXOGLUTARATE AMINOTRANSFERASE"/>
    <property type="match status" value="1"/>
</dbReference>
<dbReference type="AlphaFoldDB" id="A0A1H9VRU3"/>
<dbReference type="EC" id="2.6.1.76" evidence="5 12"/>
<dbReference type="GO" id="GO:0019491">
    <property type="term" value="P:ectoine biosynthetic process"/>
    <property type="evidence" value="ECO:0007669"/>
    <property type="project" value="UniProtKB-UniPathway"/>
</dbReference>
<comment type="function">
    <text evidence="2 12">Catalyzes reversively the conversion of L-aspartate beta-semialdehyde (ASA) to L-2,4-diaminobutyrate (DABA) by transamination with L-glutamate.</text>
</comment>
<dbReference type="Gene3D" id="3.40.640.10">
    <property type="entry name" value="Type I PLP-dependent aspartate aminotransferase-like (Major domain)"/>
    <property type="match status" value="1"/>
</dbReference>
<evidence type="ECO:0000313" key="14">
    <source>
        <dbReference type="Proteomes" id="UP000198571"/>
    </source>
</evidence>
<dbReference type="InterPro" id="IPR049704">
    <property type="entry name" value="Aminotrans_3_PPA_site"/>
</dbReference>
<dbReference type="InterPro" id="IPR005814">
    <property type="entry name" value="Aminotrans_3"/>
</dbReference>
<dbReference type="Pfam" id="PF00202">
    <property type="entry name" value="Aminotran_3"/>
    <property type="match status" value="1"/>
</dbReference>
<evidence type="ECO:0000256" key="10">
    <source>
        <dbReference type="ARBA" id="ARBA00049111"/>
    </source>
</evidence>
<keyword evidence="9 11" id="KW-0663">Pyridoxal phosphate</keyword>
<evidence type="ECO:0000256" key="4">
    <source>
        <dbReference type="ARBA" id="ARBA00008954"/>
    </source>
</evidence>
<dbReference type="GO" id="GO:0045303">
    <property type="term" value="F:diaminobutyrate-2-oxoglutarate transaminase activity"/>
    <property type="evidence" value="ECO:0007669"/>
    <property type="project" value="UniProtKB-EC"/>
</dbReference>
<proteinExistence type="inferred from homology"/>
<keyword evidence="14" id="KW-1185">Reference proteome</keyword>
<dbReference type="NCBIfam" id="TIGR02407">
    <property type="entry name" value="ectoine_ectB"/>
    <property type="match status" value="1"/>
</dbReference>
<sequence length="431" mass="48236">MTNKDLQIIEEHESCVRSYVRSFPAVFTKARGYKIWDDEGKEYIDFFSGAGALNYGHNEPNMKKKLVEYILDDGITHSLDKATKAKTEFLEKFSDVILKPRNLDYKVMFPGPTGTNTVESALKLARKVTGRTEVISFTNGFHGMTIGSLSVTGNSMKRNGAGIPLNHTVTMPYDNFTGEDMETLDYLERFLEDNGSGVSVPAAIILETVQGEGGINAARFEWLKKVDEICKRWDIILIIDDVQAGVGRTGTFFSFEPANIKPDIVCLSKSIGGYGLPLALTLIRPELDQWKPGEHNGTFRGNNHAFITATEALSYWEDPKFEKSIQDKSDRITKFLQEMINKYPEMKAHLKGRGFMQGISSDVEGFSEKVCEHAFTNGMIMETAGGQDQVFKLFPPINIDEEGLEKGFELIEKSIKDAIKQMNLKSDTVTN</sequence>
<dbReference type="InterPro" id="IPR004637">
    <property type="entry name" value="Dat"/>
</dbReference>
<dbReference type="UniPathway" id="UPA00067">
    <property type="reaction ID" value="UER00121"/>
</dbReference>
<dbReference type="NCBIfam" id="TIGR00709">
    <property type="entry name" value="dat"/>
    <property type="match status" value="1"/>
</dbReference>
<dbReference type="Gene3D" id="3.90.1150.10">
    <property type="entry name" value="Aspartate Aminotransferase, domain 1"/>
    <property type="match status" value="1"/>
</dbReference>
<comment type="similarity">
    <text evidence="4 11">Belongs to the class-III pyridoxal-phosphate-dependent aminotransferase family.</text>
</comment>
<dbReference type="InterPro" id="IPR015422">
    <property type="entry name" value="PyrdxlP-dep_Trfase_small"/>
</dbReference>
<evidence type="ECO:0000256" key="6">
    <source>
        <dbReference type="ARBA" id="ARBA00014798"/>
    </source>
</evidence>
<keyword evidence="8 12" id="KW-0808">Transferase</keyword>
<dbReference type="EMBL" id="FOGT01000012">
    <property type="protein sequence ID" value="SES24259.1"/>
    <property type="molecule type" value="Genomic_DNA"/>
</dbReference>
<evidence type="ECO:0000256" key="12">
    <source>
        <dbReference type="RuleBase" id="RU365034"/>
    </source>
</evidence>
<evidence type="ECO:0000256" key="2">
    <source>
        <dbReference type="ARBA" id="ARBA00002189"/>
    </source>
</evidence>
<evidence type="ECO:0000256" key="1">
    <source>
        <dbReference type="ARBA" id="ARBA00001933"/>
    </source>
</evidence>
<dbReference type="CDD" id="cd00610">
    <property type="entry name" value="OAT_like"/>
    <property type="match status" value="1"/>
</dbReference>
<keyword evidence="7 12" id="KW-0032">Aminotransferase</keyword>
<dbReference type="PROSITE" id="PS00600">
    <property type="entry name" value="AA_TRANSFER_CLASS_3"/>
    <property type="match status" value="1"/>
</dbReference>
<dbReference type="PIRSF" id="PIRSF000521">
    <property type="entry name" value="Transaminase_4ab_Lys_Orn"/>
    <property type="match status" value="1"/>
</dbReference>
<evidence type="ECO:0000256" key="3">
    <source>
        <dbReference type="ARBA" id="ARBA00004946"/>
    </source>
</evidence>
<dbReference type="InterPro" id="IPR015424">
    <property type="entry name" value="PyrdxlP-dep_Trfase"/>
</dbReference>
<comment type="cofactor">
    <cofactor evidence="1 12">
        <name>pyridoxal 5'-phosphate</name>
        <dbReference type="ChEBI" id="CHEBI:597326"/>
    </cofactor>
</comment>
<dbReference type="GO" id="GO:0047307">
    <property type="term" value="F:diaminobutyrate-pyruvate transaminase activity"/>
    <property type="evidence" value="ECO:0007669"/>
    <property type="project" value="InterPro"/>
</dbReference>